<reference evidence="2 3" key="1">
    <citation type="submission" date="2017-12" db="EMBL/GenBank/DDBJ databases">
        <title>Comparative genomics of Botrytis spp.</title>
        <authorList>
            <person name="Valero-Jimenez C.A."/>
            <person name="Tapia P."/>
            <person name="Veloso J."/>
            <person name="Silva-Moreno E."/>
            <person name="Staats M."/>
            <person name="Valdes J.H."/>
            <person name="Van Kan J.A.L."/>
        </authorList>
    </citation>
    <scope>NUCLEOTIDE SEQUENCE [LARGE SCALE GENOMIC DNA]</scope>
    <source>
        <strain evidence="2 3">MUCL435</strain>
    </source>
</reference>
<evidence type="ECO:0000313" key="3">
    <source>
        <dbReference type="Proteomes" id="UP000308671"/>
    </source>
</evidence>
<sequence length="912" mass="103429">MKRDGFQREPSGPQFDTLCKASHIGVITNAISSCQSFAPFLAARVFRARCLREWGGHAEVSDVISTASSGSTHSITIRDDTPISNDEKRNNQQQPITNIELSRCYIANNIYLPENMSNGENEPSNMCHEGQTQKEIGSERTYTHPQENSFHHIRRPLPGTKNHQAADFDNKHDKLTECYFSKNLHTPLIYGTRGCHEYKTRIFPDFPVPRRSHQKRKAMSTKYYTPVSKLLPAFERRQDTDLDQSTAVHSGLATKLSHPSIFESSNWNATQEKTTAIKSNDGVNSRRASVFKCDRVTTEMTTMTNSDGFTKRYENKAQRTKLPDLTCTTSLTHTLPNIRSVINGKKKQDRMILARHSAVHDECKVKPSISQLRPSIDSESINRRSMSFIDLTRPSESDSSPNHQFQQLHANDPESLKPVSAGKCPKREHIVDLTLDSPNRKKPFNGVRLTNSHQIGSAQSHYSTTATYRSHNRDSISPELEYWMSFNPIKHIVVCSKDSPDLSDRIYEIRRSAASISDDIMALLNIKVNDTNIHSVHLKDHKIDSPIPSLGNTNKMHGYSSKSALAFVSTIRSGAIGDTILLVSLGNHGISNSPRAWVDLRENYPAYKFLIAIQEPRNINLHRDPLWYITKKRRYLIFPLHQLVRVCLGLESPCDEAKLYSKYLTLPNGARKAPAKPETMIGNGSDVDQHARALLSRWACPINGCGMTWYRSLAGDQAWQTHCMMEHDGFRKLVCPLASCRSSTFRDYKGVLEHIENVHISALGLGDHFRSSHDRDRTLSDFRCTEDVSRCGNSRCSYTNQLALDIHMEFFHPYSAWKYRLKDFPSLAEQIQNKWSKEIFEPNDGLTLSEAFQCMDATVGNQGTVIVGRNGKDQDTSHCMEFLKKSWPFMADFLQATQEPLREGYQILMSEI</sequence>
<gene>
    <name evidence="2" type="ORF">BGAL_0124g00060</name>
</gene>
<comment type="caution">
    <text evidence="2">The sequence shown here is derived from an EMBL/GenBank/DDBJ whole genome shotgun (WGS) entry which is preliminary data.</text>
</comment>
<name>A0A4V4HUX5_9HELO</name>
<accession>A0A4V4HUX5</accession>
<organism evidence="2 3">
    <name type="scientific">Botrytis galanthina</name>
    <dbReference type="NCBI Taxonomy" id="278940"/>
    <lineage>
        <taxon>Eukaryota</taxon>
        <taxon>Fungi</taxon>
        <taxon>Dikarya</taxon>
        <taxon>Ascomycota</taxon>
        <taxon>Pezizomycotina</taxon>
        <taxon>Leotiomycetes</taxon>
        <taxon>Helotiales</taxon>
        <taxon>Sclerotiniaceae</taxon>
        <taxon>Botrytis</taxon>
    </lineage>
</organism>
<keyword evidence="3" id="KW-1185">Reference proteome</keyword>
<feature type="region of interest" description="Disordered" evidence="1">
    <location>
        <begin position="391"/>
        <end position="423"/>
    </location>
</feature>
<feature type="region of interest" description="Disordered" evidence="1">
    <location>
        <begin position="72"/>
        <end position="92"/>
    </location>
</feature>
<feature type="compositionally biased region" description="Polar residues" evidence="1">
    <location>
        <begin position="397"/>
        <end position="409"/>
    </location>
</feature>
<protein>
    <submittedName>
        <fullName evidence="2">Uncharacterized protein</fullName>
    </submittedName>
</protein>
<evidence type="ECO:0000256" key="1">
    <source>
        <dbReference type="SAM" id="MobiDB-lite"/>
    </source>
</evidence>
<dbReference type="OrthoDB" id="3524922at2759"/>
<dbReference type="EMBL" id="PQXL01000124">
    <property type="protein sequence ID" value="THV51076.1"/>
    <property type="molecule type" value="Genomic_DNA"/>
</dbReference>
<evidence type="ECO:0000313" key="2">
    <source>
        <dbReference type="EMBL" id="THV51076.1"/>
    </source>
</evidence>
<dbReference type="Proteomes" id="UP000308671">
    <property type="component" value="Unassembled WGS sequence"/>
</dbReference>
<dbReference type="PROSITE" id="PS51257">
    <property type="entry name" value="PROKAR_LIPOPROTEIN"/>
    <property type="match status" value="1"/>
</dbReference>
<feature type="compositionally biased region" description="Basic and acidic residues" evidence="1">
    <location>
        <begin position="76"/>
        <end position="90"/>
    </location>
</feature>
<proteinExistence type="predicted"/>
<dbReference type="AlphaFoldDB" id="A0A4V4HUX5"/>